<reference evidence="1" key="2">
    <citation type="submission" date="2021-09" db="EMBL/GenBank/DDBJ databases">
        <authorList>
            <person name="Gilroy R."/>
        </authorList>
    </citation>
    <scope>NUCLEOTIDE SEQUENCE</scope>
    <source>
        <strain evidence="1">CHK171-7178</strain>
    </source>
</reference>
<dbReference type="GO" id="GO:0005737">
    <property type="term" value="C:cytoplasm"/>
    <property type="evidence" value="ECO:0007669"/>
    <property type="project" value="TreeGrafter"/>
</dbReference>
<dbReference type="InterPro" id="IPR013078">
    <property type="entry name" value="His_Pase_superF_clade-1"/>
</dbReference>
<dbReference type="CDD" id="cd07067">
    <property type="entry name" value="HP_PGM_like"/>
    <property type="match status" value="1"/>
</dbReference>
<accession>A0A921KDC7</accession>
<proteinExistence type="predicted"/>
<sequence length="180" mass="20708">MEKTIYIVRHCSAEGQAPHAELTAEGILQAAQLAEYFDGIEVDRIITSPFSRARQTGWPLAERKNLHVEVDSRLGERVLSSTEFKDWLIKLEDTFLDLHLKYDGGESSREAMTRVCDVVDELEEGSQTVLVTHGNLMALLLRCYDERFGFEQWQALTNPDVYMLRIKDEDSEVKRVWDSK</sequence>
<dbReference type="SMART" id="SM00855">
    <property type="entry name" value="PGAM"/>
    <property type="match status" value="1"/>
</dbReference>
<evidence type="ECO:0000313" key="2">
    <source>
        <dbReference type="Proteomes" id="UP000698173"/>
    </source>
</evidence>
<dbReference type="InterPro" id="IPR029033">
    <property type="entry name" value="His_PPase_superfam"/>
</dbReference>
<reference evidence="1" key="1">
    <citation type="journal article" date="2021" name="PeerJ">
        <title>Extensive microbial diversity within the chicken gut microbiome revealed by metagenomics and culture.</title>
        <authorList>
            <person name="Gilroy R."/>
            <person name="Ravi A."/>
            <person name="Getino M."/>
            <person name="Pursley I."/>
            <person name="Horton D.L."/>
            <person name="Alikhan N.F."/>
            <person name="Baker D."/>
            <person name="Gharbi K."/>
            <person name="Hall N."/>
            <person name="Watson M."/>
            <person name="Adriaenssens E.M."/>
            <person name="Foster-Nyarko E."/>
            <person name="Jarju S."/>
            <person name="Secka A."/>
            <person name="Antonio M."/>
            <person name="Oren A."/>
            <person name="Chaudhuri R.R."/>
            <person name="La Ragione R."/>
            <person name="Hildebrand F."/>
            <person name="Pallen M.J."/>
        </authorList>
    </citation>
    <scope>NUCLEOTIDE SEQUENCE</scope>
    <source>
        <strain evidence="1">CHK171-7178</strain>
    </source>
</reference>
<dbReference type="Proteomes" id="UP000698173">
    <property type="component" value="Unassembled WGS sequence"/>
</dbReference>
<dbReference type="Pfam" id="PF00300">
    <property type="entry name" value="His_Phos_1"/>
    <property type="match status" value="1"/>
</dbReference>
<gene>
    <name evidence="1" type="ORF">K8V56_12250</name>
</gene>
<dbReference type="GO" id="GO:0016791">
    <property type="term" value="F:phosphatase activity"/>
    <property type="evidence" value="ECO:0007669"/>
    <property type="project" value="TreeGrafter"/>
</dbReference>
<dbReference type="PANTHER" id="PTHR48100:SF1">
    <property type="entry name" value="HISTIDINE PHOSPHATASE FAMILY PROTEIN-RELATED"/>
    <property type="match status" value="1"/>
</dbReference>
<evidence type="ECO:0000313" key="1">
    <source>
        <dbReference type="EMBL" id="HJF32530.1"/>
    </source>
</evidence>
<dbReference type="EMBL" id="DYWT01000200">
    <property type="protein sequence ID" value="HJF32530.1"/>
    <property type="molecule type" value="Genomic_DNA"/>
</dbReference>
<protein>
    <submittedName>
        <fullName evidence="1">Histidine phosphatase family protein</fullName>
    </submittedName>
</protein>
<dbReference type="SUPFAM" id="SSF53254">
    <property type="entry name" value="Phosphoglycerate mutase-like"/>
    <property type="match status" value="1"/>
</dbReference>
<dbReference type="AlphaFoldDB" id="A0A921KDC7"/>
<name>A0A921KDC7_SPOPS</name>
<dbReference type="PANTHER" id="PTHR48100">
    <property type="entry name" value="BROAD-SPECIFICITY PHOSPHATASE YOR283W-RELATED"/>
    <property type="match status" value="1"/>
</dbReference>
<comment type="caution">
    <text evidence="1">The sequence shown here is derived from an EMBL/GenBank/DDBJ whole genome shotgun (WGS) entry which is preliminary data.</text>
</comment>
<dbReference type="InterPro" id="IPR050275">
    <property type="entry name" value="PGM_Phosphatase"/>
</dbReference>
<organism evidence="1 2">
    <name type="scientific">Sporosarcina psychrophila</name>
    <name type="common">Bacillus psychrophilus</name>
    <dbReference type="NCBI Taxonomy" id="1476"/>
    <lineage>
        <taxon>Bacteria</taxon>
        <taxon>Bacillati</taxon>
        <taxon>Bacillota</taxon>
        <taxon>Bacilli</taxon>
        <taxon>Bacillales</taxon>
        <taxon>Caryophanaceae</taxon>
        <taxon>Sporosarcina</taxon>
    </lineage>
</organism>
<dbReference type="Gene3D" id="3.40.50.1240">
    <property type="entry name" value="Phosphoglycerate mutase-like"/>
    <property type="match status" value="1"/>
</dbReference>